<evidence type="ECO:0000313" key="2">
    <source>
        <dbReference type="EMBL" id="MCP2165627.1"/>
    </source>
</evidence>
<dbReference type="EMBL" id="JAMTCK010000005">
    <property type="protein sequence ID" value="MCP2165627.1"/>
    <property type="molecule type" value="Genomic_DNA"/>
</dbReference>
<dbReference type="RefSeq" id="WP_253770612.1">
    <property type="nucleotide sequence ID" value="NZ_JAMTCK010000005.1"/>
</dbReference>
<feature type="transmembrane region" description="Helical" evidence="1">
    <location>
        <begin position="42"/>
        <end position="62"/>
    </location>
</feature>
<reference evidence="2" key="1">
    <citation type="submission" date="2022-06" db="EMBL/GenBank/DDBJ databases">
        <title>Genomic Encyclopedia of Archaeal and Bacterial Type Strains, Phase II (KMG-II): from individual species to whole genera.</title>
        <authorList>
            <person name="Goeker M."/>
        </authorList>
    </citation>
    <scope>NUCLEOTIDE SEQUENCE</scope>
    <source>
        <strain evidence="2">DSM 43935</strain>
    </source>
</reference>
<dbReference type="Proteomes" id="UP001206128">
    <property type="component" value="Unassembled WGS sequence"/>
</dbReference>
<protein>
    <submittedName>
        <fullName evidence="2">Uncharacterized protein</fullName>
    </submittedName>
</protein>
<feature type="transmembrane region" description="Helical" evidence="1">
    <location>
        <begin position="69"/>
        <end position="89"/>
    </location>
</feature>
<evidence type="ECO:0000256" key="1">
    <source>
        <dbReference type="SAM" id="Phobius"/>
    </source>
</evidence>
<organism evidence="2 3">
    <name type="scientific">Goodfellowiella coeruleoviolacea</name>
    <dbReference type="NCBI Taxonomy" id="334858"/>
    <lineage>
        <taxon>Bacteria</taxon>
        <taxon>Bacillati</taxon>
        <taxon>Actinomycetota</taxon>
        <taxon>Actinomycetes</taxon>
        <taxon>Pseudonocardiales</taxon>
        <taxon>Pseudonocardiaceae</taxon>
        <taxon>Goodfellowiella</taxon>
    </lineage>
</organism>
<accession>A0AAE3GE47</accession>
<feature type="transmembrane region" description="Helical" evidence="1">
    <location>
        <begin position="7"/>
        <end position="27"/>
    </location>
</feature>
<keyword evidence="3" id="KW-1185">Reference proteome</keyword>
<gene>
    <name evidence="2" type="ORF">LX83_002485</name>
</gene>
<keyword evidence="1" id="KW-0472">Membrane</keyword>
<evidence type="ECO:0000313" key="3">
    <source>
        <dbReference type="Proteomes" id="UP001206128"/>
    </source>
</evidence>
<proteinExistence type="predicted"/>
<sequence>MSRDDRLLLALLVLDAVVLALLELFFLPLRLDGHLLPEAGDAPLPVTALVALVSTPWLVLTAARLRPKFSVAGAPLLAWLLTLLVFGIGGPGGDVVLLDDWRTLLLLGLGALPGAIALGSIIGKPVS</sequence>
<comment type="caution">
    <text evidence="2">The sequence shown here is derived from an EMBL/GenBank/DDBJ whole genome shotgun (WGS) entry which is preliminary data.</text>
</comment>
<keyword evidence="1" id="KW-1133">Transmembrane helix</keyword>
<feature type="transmembrane region" description="Helical" evidence="1">
    <location>
        <begin position="101"/>
        <end position="122"/>
    </location>
</feature>
<name>A0AAE3GE47_9PSEU</name>
<keyword evidence="1" id="KW-0812">Transmembrane</keyword>
<dbReference type="AlphaFoldDB" id="A0AAE3GE47"/>